<evidence type="ECO:0000313" key="2">
    <source>
        <dbReference type="EMBL" id="NMH75793.1"/>
    </source>
</evidence>
<dbReference type="Proteomes" id="UP001296706">
    <property type="component" value="Unassembled WGS sequence"/>
</dbReference>
<evidence type="ECO:0000313" key="3">
    <source>
        <dbReference type="Proteomes" id="UP001296706"/>
    </source>
</evidence>
<comment type="caution">
    <text evidence="2">The sequence shown here is derived from an EMBL/GenBank/DDBJ whole genome shotgun (WGS) entry which is preliminary data.</text>
</comment>
<gene>
    <name evidence="2" type="ORF">HF577_01545</name>
</gene>
<dbReference type="Pfam" id="PF02538">
    <property type="entry name" value="Hydantoinase_B"/>
    <property type="match status" value="1"/>
</dbReference>
<protein>
    <submittedName>
        <fullName evidence="2">Hydantoinase B/oxoprolinase family protein</fullName>
    </submittedName>
</protein>
<dbReference type="InterPro" id="IPR045079">
    <property type="entry name" value="Oxoprolinase-like"/>
</dbReference>
<keyword evidence="3" id="KW-1185">Reference proteome</keyword>
<evidence type="ECO:0000259" key="1">
    <source>
        <dbReference type="Pfam" id="PF02538"/>
    </source>
</evidence>
<accession>A0ABX1R5X0</accession>
<name>A0ABX1R5X0_9PSEU</name>
<dbReference type="InterPro" id="IPR003692">
    <property type="entry name" value="Hydantoinase_B"/>
</dbReference>
<organism evidence="2 3">
    <name type="scientific">Pseudonocardia xinjiangensis</name>
    <dbReference type="NCBI Taxonomy" id="75289"/>
    <lineage>
        <taxon>Bacteria</taxon>
        <taxon>Bacillati</taxon>
        <taxon>Actinomycetota</taxon>
        <taxon>Actinomycetes</taxon>
        <taxon>Pseudonocardiales</taxon>
        <taxon>Pseudonocardiaceae</taxon>
        <taxon>Pseudonocardia</taxon>
    </lineage>
</organism>
<proteinExistence type="predicted"/>
<feature type="domain" description="Hydantoinase B/oxoprolinase" evidence="1">
    <location>
        <begin position="23"/>
        <end position="583"/>
    </location>
</feature>
<reference evidence="2 3" key="1">
    <citation type="submission" date="2020-04" db="EMBL/GenBank/DDBJ databases">
        <authorList>
            <person name="Klaysubun C."/>
            <person name="Duangmal K."/>
            <person name="Lipun K."/>
        </authorList>
    </citation>
    <scope>NUCLEOTIDE SEQUENCE [LARGE SCALE GENOMIC DNA]</scope>
    <source>
        <strain evidence="2 3">JCM 11839</strain>
    </source>
</reference>
<dbReference type="EMBL" id="JAAXKY010000002">
    <property type="protein sequence ID" value="NMH75793.1"/>
    <property type="molecule type" value="Genomic_DNA"/>
</dbReference>
<dbReference type="PANTHER" id="PTHR11365:SF23">
    <property type="entry name" value="HYPOTHETICAL 5-OXOPROLINASE (EUROFUNG)-RELATED"/>
    <property type="match status" value="1"/>
</dbReference>
<dbReference type="PANTHER" id="PTHR11365">
    <property type="entry name" value="5-OXOPROLINASE RELATED"/>
    <property type="match status" value="1"/>
</dbReference>
<sequence>MEPTGTEQHGLDATQAVARYGFDVVDLETLRYGLIEVARDMHETLMRGGFSPIVRDVRDCTACIHMRTDEGWQMISSWEGCVQHAFTSPHIVNFTMSEWDESTLRDGDVIMVNDPWRGAIHCSDINVLRPVIIDGRAEFVLHTTSHVADLGGPIPGGFANGTRTSFEEQLKFPPTLLYAEGVPVRPAFNHLLENNRVPHLVLGDVRALSGSLQVGALRLEDVVERYGLDKVKAGGNYGMDMTEAAMRAGIARVPDGDYKVTDFLDDDSLTPEPIELVMTVKVRGDSMEIDYSGTSRQPDGNVGTAWIESTRAIIGAKFILDPSSPVNSGTLRPVEAIMPPGSAVCVLPPSSCSNHVDTGSRVVNMMTQAMAEALSERAIACDSGTAGMINISGIDTRTGREGTPWAAFSLPGGGWGGTWAGDGLSLCLVSMGNCRSSVQEHVERENPLIVWEHELMPDSAGVGENRGGAGAVYTIGAHSTTVVTVTGDRSRAGAPGVQGGGRGMPFYAWRLHDLGSSTGLDPLDQTNAEPLFGVFDSDGHPSPDDGEFGQGTAHQTGKIAQIVLQPGQGIRLVVGGGGGWGDPLERATAKVLLDVEDGVYSAAFVEKAFGVVIDGGTIDEDATRERRATMARDRDNGSWTVPSACSLDWTGLPRITVEASA</sequence>